<proteinExistence type="predicted"/>
<evidence type="ECO:0000259" key="2">
    <source>
        <dbReference type="Pfam" id="PF01832"/>
    </source>
</evidence>
<accession>A0ABV8K6T6</accession>
<evidence type="ECO:0000256" key="1">
    <source>
        <dbReference type="SAM" id="MobiDB-lite"/>
    </source>
</evidence>
<dbReference type="Proteomes" id="UP001595715">
    <property type="component" value="Unassembled WGS sequence"/>
</dbReference>
<keyword evidence="4" id="KW-1185">Reference proteome</keyword>
<name>A0ABV8K6T6_9BACL</name>
<dbReference type="Gene3D" id="1.10.530.10">
    <property type="match status" value="1"/>
</dbReference>
<reference evidence="4" key="1">
    <citation type="journal article" date="2019" name="Int. J. Syst. Evol. Microbiol.">
        <title>The Global Catalogue of Microorganisms (GCM) 10K type strain sequencing project: providing services to taxonomists for standard genome sequencing and annotation.</title>
        <authorList>
            <consortium name="The Broad Institute Genomics Platform"/>
            <consortium name="The Broad Institute Genome Sequencing Center for Infectious Disease"/>
            <person name="Wu L."/>
            <person name="Ma J."/>
        </authorList>
    </citation>
    <scope>NUCLEOTIDE SEQUENCE [LARGE SCALE GENOMIC DNA]</scope>
    <source>
        <strain evidence="4">IBRC-M 10987</strain>
    </source>
</reference>
<comment type="caution">
    <text evidence="3">The sequence shown here is derived from an EMBL/GenBank/DDBJ whole genome shotgun (WGS) entry which is preliminary data.</text>
</comment>
<organism evidence="3 4">
    <name type="scientific">Paenibacillus xanthanilyticus</name>
    <dbReference type="NCBI Taxonomy" id="1783531"/>
    <lineage>
        <taxon>Bacteria</taxon>
        <taxon>Bacillati</taxon>
        <taxon>Bacillota</taxon>
        <taxon>Bacilli</taxon>
        <taxon>Bacillales</taxon>
        <taxon>Paenibacillaceae</taxon>
        <taxon>Paenibacillus</taxon>
    </lineage>
</organism>
<dbReference type="InterPro" id="IPR002901">
    <property type="entry name" value="MGlyc_endo_b_GlcNAc-like_dom"/>
</dbReference>
<evidence type="ECO:0000313" key="3">
    <source>
        <dbReference type="EMBL" id="MFC4101710.1"/>
    </source>
</evidence>
<evidence type="ECO:0000313" key="4">
    <source>
        <dbReference type="Proteomes" id="UP001595715"/>
    </source>
</evidence>
<gene>
    <name evidence="3" type="ORF">ACFOZ8_18860</name>
</gene>
<dbReference type="EMBL" id="JBHSAM010000028">
    <property type="protein sequence ID" value="MFC4101710.1"/>
    <property type="molecule type" value="Genomic_DNA"/>
</dbReference>
<dbReference type="Gene3D" id="2.30.30.40">
    <property type="entry name" value="SH3 Domains"/>
    <property type="match status" value="1"/>
</dbReference>
<protein>
    <submittedName>
        <fullName evidence="3">Glucosaminidase domain-containing protein</fullName>
    </submittedName>
</protein>
<sequence length="337" mass="35966">MTFVISHNRVNSKESIVSSESVRSVALAAPTSYIPAVPAAMGTTTVKKAQPAAPRRTEAGRAASLSGKPADVSSAKPALLTEKPAATEPVVYRVTAYYLNVRANGYSTSKILGTVKQGTELRVEKVTDKGWLRLASGGYVHGGYAEPVGASAQAAAAVLKRPADATKTDAMLVKAAPAKPAVMRLAPAKPSEPNQPKSLVKSVSGLTAAHIAEIFENTALEGHGLEEEILAIEAEYGINAYFTIAVMKLESGNGKSKIAKNKNNLFGLNAIDGDRYNKALKFETKRASVRKFGQLISKSYIGKGYTTIEKIARKYCPANPKWPSLVTKIMKADYRKL</sequence>
<dbReference type="Pfam" id="PF01832">
    <property type="entry name" value="Glucosaminidase"/>
    <property type="match status" value="1"/>
</dbReference>
<feature type="region of interest" description="Disordered" evidence="1">
    <location>
        <begin position="45"/>
        <end position="76"/>
    </location>
</feature>
<dbReference type="RefSeq" id="WP_377720309.1">
    <property type="nucleotide sequence ID" value="NZ_JBHSAM010000028.1"/>
</dbReference>
<feature type="domain" description="Mannosyl-glycoprotein endo-beta-N-acetylglucosamidase-like" evidence="2">
    <location>
        <begin position="230"/>
        <end position="332"/>
    </location>
</feature>